<dbReference type="InterPro" id="IPR006208">
    <property type="entry name" value="Glyco_hormone_CN"/>
</dbReference>
<dbReference type="STRING" id="407821.A0A087V080"/>
<evidence type="ECO:0000313" key="6">
    <source>
        <dbReference type="EMBL" id="KFM83019.1"/>
    </source>
</evidence>
<dbReference type="Pfam" id="PF00007">
    <property type="entry name" value="Cys_knot"/>
    <property type="match status" value="1"/>
</dbReference>
<feature type="disulfide bond" evidence="4">
    <location>
        <begin position="134"/>
        <end position="186"/>
    </location>
</feature>
<dbReference type="Gene3D" id="2.10.90.10">
    <property type="entry name" value="Cystine-knot cytokines"/>
    <property type="match status" value="1"/>
</dbReference>
<evidence type="ECO:0000256" key="3">
    <source>
        <dbReference type="ARBA" id="ARBA00023157"/>
    </source>
</evidence>
<comment type="caution">
    <text evidence="4">Lacks conserved residue(s) required for the propagation of feature annotation.</text>
</comment>
<evidence type="ECO:0000256" key="4">
    <source>
        <dbReference type="PROSITE-ProRule" id="PRU00039"/>
    </source>
</evidence>
<keyword evidence="7" id="KW-1185">Reference proteome</keyword>
<gene>
    <name evidence="6" type="ORF">X975_26522</name>
</gene>
<dbReference type="Proteomes" id="UP000054359">
    <property type="component" value="Unassembled WGS sequence"/>
</dbReference>
<feature type="non-terminal residue" evidence="6">
    <location>
        <position position="1"/>
    </location>
</feature>
<dbReference type="PROSITE" id="PS01185">
    <property type="entry name" value="CTCK_1"/>
    <property type="match status" value="1"/>
</dbReference>
<keyword evidence="3 4" id="KW-1015">Disulfide bond</keyword>
<evidence type="ECO:0000256" key="2">
    <source>
        <dbReference type="ARBA" id="ARBA00022525"/>
    </source>
</evidence>
<dbReference type="InterPro" id="IPR006207">
    <property type="entry name" value="Cys_knot_C"/>
</dbReference>
<dbReference type="AlphaFoldDB" id="A0A087V080"/>
<dbReference type="OrthoDB" id="6425338at2759"/>
<dbReference type="InterPro" id="IPR029034">
    <property type="entry name" value="Cystine-knot_cytokine"/>
</dbReference>
<dbReference type="SMART" id="SM00041">
    <property type="entry name" value="CT"/>
    <property type="match status" value="1"/>
</dbReference>
<dbReference type="OMA" id="ANTEICP"/>
<name>A0A087V080_STEMI</name>
<organism evidence="6 7">
    <name type="scientific">Stegodyphus mimosarum</name>
    <name type="common">African social velvet spider</name>
    <dbReference type="NCBI Taxonomy" id="407821"/>
    <lineage>
        <taxon>Eukaryota</taxon>
        <taxon>Metazoa</taxon>
        <taxon>Ecdysozoa</taxon>
        <taxon>Arthropoda</taxon>
        <taxon>Chelicerata</taxon>
        <taxon>Arachnida</taxon>
        <taxon>Araneae</taxon>
        <taxon>Araneomorphae</taxon>
        <taxon>Entelegynae</taxon>
        <taxon>Eresoidea</taxon>
        <taxon>Eresidae</taxon>
        <taxon>Stegodyphus</taxon>
    </lineage>
</organism>
<accession>A0A087V080</accession>
<dbReference type="EMBL" id="KK122573">
    <property type="protein sequence ID" value="KFM83019.1"/>
    <property type="molecule type" value="Genomic_DNA"/>
</dbReference>
<sequence>NAKYEEPLPGSEVCCGSCKPFACEENGILYENGATWDSTTDPCFTANCIVNENGTLIRYSKEGCPVMPDNCPTENVVTDPKGCCTYCKMTRETCSAVQVPLYETRGFFEYLDKKRGLCTNGKSLSDLTKCSGTCTAESRFSKLTGDFQSICNCCLPQKTKDRTIILTCEDGSQVQKTYHQPITCQCSTCSGKDLDLEALDNIQPY</sequence>
<feature type="non-terminal residue" evidence="6">
    <location>
        <position position="205"/>
    </location>
</feature>
<feature type="domain" description="CTCK" evidence="5">
    <location>
        <begin position="94"/>
        <end position="190"/>
    </location>
</feature>
<evidence type="ECO:0000313" key="7">
    <source>
        <dbReference type="Proteomes" id="UP000054359"/>
    </source>
</evidence>
<comment type="subcellular location">
    <subcellularLocation>
        <location evidence="1">Secreted</location>
    </subcellularLocation>
</comment>
<evidence type="ECO:0000259" key="5">
    <source>
        <dbReference type="PROSITE" id="PS01225"/>
    </source>
</evidence>
<feature type="disulfide bond" evidence="4">
    <location>
        <begin position="130"/>
        <end position="184"/>
    </location>
</feature>
<proteinExistence type="predicted"/>
<evidence type="ECO:0000256" key="1">
    <source>
        <dbReference type="ARBA" id="ARBA00004613"/>
    </source>
</evidence>
<dbReference type="PROSITE" id="PS01225">
    <property type="entry name" value="CTCK_2"/>
    <property type="match status" value="1"/>
</dbReference>
<dbReference type="GO" id="GO:0005576">
    <property type="term" value="C:extracellular region"/>
    <property type="evidence" value="ECO:0007669"/>
    <property type="project" value="UniProtKB-SubCell"/>
</dbReference>
<protein>
    <submittedName>
        <fullName evidence="6">Hemocytin</fullName>
    </submittedName>
</protein>
<reference evidence="6 7" key="1">
    <citation type="submission" date="2013-11" db="EMBL/GenBank/DDBJ databases">
        <title>Genome sequencing of Stegodyphus mimosarum.</title>
        <authorList>
            <person name="Bechsgaard J."/>
        </authorList>
    </citation>
    <scope>NUCLEOTIDE SEQUENCE [LARGE SCALE GENOMIC DNA]</scope>
</reference>
<keyword evidence="2" id="KW-0964">Secreted</keyword>